<dbReference type="Pfam" id="PF03364">
    <property type="entry name" value="Polyketide_cyc"/>
    <property type="match status" value="1"/>
</dbReference>
<dbReference type="InterPro" id="IPR023393">
    <property type="entry name" value="START-like_dom_sf"/>
</dbReference>
<dbReference type="GO" id="GO:0005739">
    <property type="term" value="C:mitochondrion"/>
    <property type="evidence" value="ECO:0007669"/>
    <property type="project" value="TreeGrafter"/>
</dbReference>
<dbReference type="InterPro" id="IPR005031">
    <property type="entry name" value="COQ10_START"/>
</dbReference>
<proteinExistence type="inferred from homology"/>
<dbReference type="AlphaFoldDB" id="A0A383VYA6"/>
<reference evidence="6 8" key="1">
    <citation type="submission" date="2016-10" db="EMBL/GenBank/DDBJ databases">
        <authorList>
            <person name="Cai Z."/>
        </authorList>
    </citation>
    <scope>NUCLEOTIDE SEQUENCE [LARGE SCALE GENOMIC DNA]</scope>
</reference>
<dbReference type="GO" id="GO:0045333">
    <property type="term" value="P:cellular respiration"/>
    <property type="evidence" value="ECO:0007669"/>
    <property type="project" value="InterPro"/>
</dbReference>
<evidence type="ECO:0000256" key="4">
    <source>
        <dbReference type="SAM" id="MobiDB-lite"/>
    </source>
</evidence>
<gene>
    <name evidence="6" type="ORF">BQ4739_LOCUS10423</name>
    <name evidence="7" type="ORF">BQ4739_LOCUS14804</name>
</gene>
<comment type="similarity">
    <text evidence="1">Belongs to the COQ10 family.</text>
</comment>
<keyword evidence="8" id="KW-1185">Reference proteome</keyword>
<evidence type="ECO:0000256" key="1">
    <source>
        <dbReference type="ARBA" id="ARBA00006885"/>
    </source>
</evidence>
<dbReference type="EMBL" id="FNXT01001215">
    <property type="protein sequence ID" value="SZX74541.1"/>
    <property type="molecule type" value="Genomic_DNA"/>
</dbReference>
<dbReference type="InterPro" id="IPR044996">
    <property type="entry name" value="COQ10-like"/>
</dbReference>
<evidence type="ECO:0000313" key="6">
    <source>
        <dbReference type="EMBL" id="SZX70191.1"/>
    </source>
</evidence>
<feature type="domain" description="Coenzyme Q-binding protein COQ10 START" evidence="5">
    <location>
        <begin position="117"/>
        <end position="246"/>
    </location>
</feature>
<evidence type="ECO:0000313" key="8">
    <source>
        <dbReference type="Proteomes" id="UP000256970"/>
    </source>
</evidence>
<evidence type="ECO:0000259" key="5">
    <source>
        <dbReference type="Pfam" id="PF03364"/>
    </source>
</evidence>
<feature type="compositionally biased region" description="Basic residues" evidence="4">
    <location>
        <begin position="283"/>
        <end position="296"/>
    </location>
</feature>
<evidence type="ECO:0000256" key="3">
    <source>
        <dbReference type="ARBA" id="ARBA00024947"/>
    </source>
</evidence>
<feature type="compositionally biased region" description="Basic and acidic residues" evidence="4">
    <location>
        <begin position="345"/>
        <end position="355"/>
    </location>
</feature>
<name>A0A383VYA6_TETOB</name>
<dbReference type="Gene3D" id="3.30.530.20">
    <property type="match status" value="1"/>
</dbReference>
<feature type="region of interest" description="Disordered" evidence="4">
    <location>
        <begin position="256"/>
        <end position="355"/>
    </location>
</feature>
<protein>
    <recommendedName>
        <fullName evidence="5">Coenzyme Q-binding protein COQ10 START domain-containing protein</fullName>
    </recommendedName>
</protein>
<sequence length="355" mass="39731">MAVLLALLRQNQPTLLLQQQAARCLTGAITSQDAFTSTLQRVLCTCSSSAGSTAAAASGWQQQQHHQQQPWKQQRAVSCRQLADTQLPWPGQWSSHRTFFSAFNQPDSKAYNERRLIGYSPEQLYEVVSQVQHYHQFVPWCVGSNVLRRSPDNSYLEAELQIGFQMISERYTSRVKLQAPHLVTSSVANSALFHHLESTWRLAPGPSPHSTWLSFSVDFAFLNPLYANIAQLFFSEVVTRMMGAFEGRCKHLYGPPSFSPAGQRHLAQQQQQQQRHQQQLQHQHSRHLQHHQHRVQVRGPAQQQQQQGAVGTGGQPALLQQAPAGAAAAAAAPGSGAGSEQQQEEQQRWRPGDRQ</sequence>
<dbReference type="PANTHER" id="PTHR12901">
    <property type="entry name" value="SPERM PROTEIN HOMOLOG"/>
    <property type="match status" value="1"/>
</dbReference>
<evidence type="ECO:0000313" key="7">
    <source>
        <dbReference type="EMBL" id="SZX74541.1"/>
    </source>
</evidence>
<dbReference type="STRING" id="3088.A0A383VYA6"/>
<dbReference type="GO" id="GO:0048039">
    <property type="term" value="F:ubiquinone binding"/>
    <property type="evidence" value="ECO:0007669"/>
    <property type="project" value="InterPro"/>
</dbReference>
<dbReference type="EMBL" id="FNXT01000977">
    <property type="protein sequence ID" value="SZX70191.1"/>
    <property type="molecule type" value="Genomic_DNA"/>
</dbReference>
<organism evidence="6 8">
    <name type="scientific">Tetradesmus obliquus</name>
    <name type="common">Green alga</name>
    <name type="synonym">Acutodesmus obliquus</name>
    <dbReference type="NCBI Taxonomy" id="3088"/>
    <lineage>
        <taxon>Eukaryota</taxon>
        <taxon>Viridiplantae</taxon>
        <taxon>Chlorophyta</taxon>
        <taxon>core chlorophytes</taxon>
        <taxon>Chlorophyceae</taxon>
        <taxon>CS clade</taxon>
        <taxon>Sphaeropleales</taxon>
        <taxon>Scenedesmaceae</taxon>
        <taxon>Tetradesmus</taxon>
    </lineage>
</organism>
<dbReference type="SUPFAM" id="SSF55961">
    <property type="entry name" value="Bet v1-like"/>
    <property type="match status" value="1"/>
</dbReference>
<dbReference type="CDD" id="cd07813">
    <property type="entry name" value="COQ10p_like"/>
    <property type="match status" value="1"/>
</dbReference>
<comment type="function">
    <text evidence="3">Required for the function of coenzyme Q in the respiratory chain. May serve as a chaperone or may be involved in the transport of Q6 from its site of synthesis to the catalytic sites of the respiratory complexes.</text>
</comment>
<feature type="compositionally biased region" description="Low complexity" evidence="4">
    <location>
        <begin position="263"/>
        <end position="282"/>
    </location>
</feature>
<feature type="compositionally biased region" description="Low complexity" evidence="4">
    <location>
        <begin position="297"/>
        <end position="341"/>
    </location>
</feature>
<evidence type="ECO:0000256" key="2">
    <source>
        <dbReference type="ARBA" id="ARBA00011814"/>
    </source>
</evidence>
<dbReference type="PANTHER" id="PTHR12901:SF10">
    <property type="entry name" value="COENZYME Q-BINDING PROTEIN COQ10, MITOCHONDRIAL"/>
    <property type="match status" value="1"/>
</dbReference>
<comment type="subunit">
    <text evidence="2">Interacts with coenzyme Q.</text>
</comment>
<dbReference type="Proteomes" id="UP000256970">
    <property type="component" value="Unassembled WGS sequence"/>
</dbReference>
<accession>A0A383VYA6</accession>